<name>A0ACC1T334_9APHY</name>
<reference evidence="1" key="1">
    <citation type="submission" date="2022-07" db="EMBL/GenBank/DDBJ databases">
        <title>Genome Sequence of Phlebia brevispora.</title>
        <authorList>
            <person name="Buettner E."/>
        </authorList>
    </citation>
    <scope>NUCLEOTIDE SEQUENCE</scope>
    <source>
        <strain evidence="1">MPL23</strain>
    </source>
</reference>
<protein>
    <submittedName>
        <fullName evidence="1">Uncharacterized protein</fullName>
    </submittedName>
</protein>
<keyword evidence="2" id="KW-1185">Reference proteome</keyword>
<proteinExistence type="predicted"/>
<evidence type="ECO:0000313" key="2">
    <source>
        <dbReference type="Proteomes" id="UP001148662"/>
    </source>
</evidence>
<accession>A0ACC1T334</accession>
<dbReference type="EMBL" id="JANHOG010000721">
    <property type="protein sequence ID" value="KAJ3551987.1"/>
    <property type="molecule type" value="Genomic_DNA"/>
</dbReference>
<comment type="caution">
    <text evidence="1">The sequence shown here is derived from an EMBL/GenBank/DDBJ whole genome shotgun (WGS) entry which is preliminary data.</text>
</comment>
<organism evidence="1 2">
    <name type="scientific">Phlebia brevispora</name>
    <dbReference type="NCBI Taxonomy" id="194682"/>
    <lineage>
        <taxon>Eukaryota</taxon>
        <taxon>Fungi</taxon>
        <taxon>Dikarya</taxon>
        <taxon>Basidiomycota</taxon>
        <taxon>Agaricomycotina</taxon>
        <taxon>Agaricomycetes</taxon>
        <taxon>Polyporales</taxon>
        <taxon>Meruliaceae</taxon>
        <taxon>Phlebia</taxon>
    </lineage>
</organism>
<gene>
    <name evidence="1" type="ORF">NM688_g4395</name>
</gene>
<dbReference type="Proteomes" id="UP001148662">
    <property type="component" value="Unassembled WGS sequence"/>
</dbReference>
<sequence length="408" mass="44239">MSYDSGAFDRAFSNSNSPQSPHFRGISSPHGNLFPIGPGDLFSVLCEETKNPIDGVLLQVPRPLLSACYEIAAMPEHVLPRPDFVHLADVHPRPHVLSMWERRRHRQAHWFVECVAEAMGVFLYVYAGVGSTASYIVGTAAKENLSSPLQIGFAYALGIVFALVTCGSTSGGHFNPAVSIAFVLFKKFPPLKALRYIIAQILGAYIACMLVYVQWNSSIKGVEAGLIAEGAYDTIMFSPEGPAGIFALYVLPGSKLGQVFLNEFVCDFVIGLIIWACLDPTNFLIPPALAPWLVSSAYTMVIWGFSPVGLATNTARDLGARFMTMSIWGIKASGGTYAAIAALTNIPATLCAIMFYEVFLADSSRVITQAHVEVITGHLAHSEHSEQKVVLGAIRQSTESYSPEEKEV</sequence>
<evidence type="ECO:0000313" key="1">
    <source>
        <dbReference type="EMBL" id="KAJ3551987.1"/>
    </source>
</evidence>